<keyword evidence="4" id="KW-1185">Reference proteome</keyword>
<dbReference type="InterPro" id="IPR011528">
    <property type="entry name" value="NERD"/>
</dbReference>
<dbReference type="Pfam" id="PF08378">
    <property type="entry name" value="NERD"/>
    <property type="match status" value="1"/>
</dbReference>
<dbReference type="RefSeq" id="WP_152583586.1">
    <property type="nucleotide sequence ID" value="NZ_JAVJPO010000010.1"/>
</dbReference>
<protein>
    <submittedName>
        <fullName evidence="3">NERD domain-containing protein</fullName>
    </submittedName>
</protein>
<proteinExistence type="predicted"/>
<accession>A0A9E5JQG6</accession>
<evidence type="ECO:0000256" key="1">
    <source>
        <dbReference type="SAM" id="MobiDB-lite"/>
    </source>
</evidence>
<organism evidence="3 4">
    <name type="scientific">Microcella pacifica</name>
    <dbReference type="NCBI Taxonomy" id="2591847"/>
    <lineage>
        <taxon>Bacteria</taxon>
        <taxon>Bacillati</taxon>
        <taxon>Actinomycetota</taxon>
        <taxon>Actinomycetes</taxon>
        <taxon>Micrococcales</taxon>
        <taxon>Microbacteriaceae</taxon>
        <taxon>Microcella</taxon>
    </lineage>
</organism>
<dbReference type="PROSITE" id="PS50965">
    <property type="entry name" value="NERD"/>
    <property type="match status" value="1"/>
</dbReference>
<feature type="domain" description="NERD" evidence="2">
    <location>
        <begin position="53"/>
        <end position="152"/>
    </location>
</feature>
<feature type="compositionally biased region" description="Basic and acidic residues" evidence="1">
    <location>
        <begin position="12"/>
        <end position="26"/>
    </location>
</feature>
<dbReference type="OrthoDB" id="4246706at2"/>
<gene>
    <name evidence="3" type="ORF">FK219_007590</name>
</gene>
<evidence type="ECO:0000259" key="2">
    <source>
        <dbReference type="PROSITE" id="PS50965"/>
    </source>
</evidence>
<feature type="region of interest" description="Disordered" evidence="1">
    <location>
        <begin position="1"/>
        <end position="27"/>
    </location>
</feature>
<comment type="caution">
    <text evidence="3">The sequence shown here is derived from an EMBL/GenBank/DDBJ whole genome shotgun (WGS) entry which is preliminary data.</text>
</comment>
<evidence type="ECO:0000313" key="3">
    <source>
        <dbReference type="EMBL" id="NHF63101.1"/>
    </source>
</evidence>
<reference evidence="3 4" key="1">
    <citation type="submission" date="2020-03" db="EMBL/GenBank/DDBJ databases">
        <title>Chryseoglobus sp. isolated from a deep-sea seamount.</title>
        <authorList>
            <person name="Zhang D.-C."/>
        </authorList>
    </citation>
    <scope>NUCLEOTIDE SEQUENCE [LARGE SCALE GENOMIC DNA]</scope>
    <source>
        <strain evidence="3 4">KN1116</strain>
    </source>
</reference>
<dbReference type="EMBL" id="VIKT02000010">
    <property type="protein sequence ID" value="NHF63101.1"/>
    <property type="molecule type" value="Genomic_DNA"/>
</dbReference>
<name>A0A9E5JQG6_9MICO</name>
<dbReference type="Proteomes" id="UP000818266">
    <property type="component" value="Unassembled WGS sequence"/>
</dbReference>
<sequence>MTHDNGTAGGSARREYERRRAKDEAATRASWGNLGTIAVALTPERQSTRAWSSGAIGEERVAAALDGIVGQSIRVLHDRKIPRSRANIDHLVVTPGGVWVIDSKRYQDRRPELRVEGGILRPRVEKLLVRGSDKTALVEGVLKQVAHVQEAVGDVPVRGVLCFVDADWPLVGGSFTVRGVDVVWPKKLVKELRAPQDAVCDVAATVDVLARRFRAA</sequence>
<dbReference type="AlphaFoldDB" id="A0A9E5JQG6"/>
<evidence type="ECO:0000313" key="4">
    <source>
        <dbReference type="Proteomes" id="UP000818266"/>
    </source>
</evidence>